<evidence type="ECO:0000256" key="1">
    <source>
        <dbReference type="ARBA" id="ARBA00007428"/>
    </source>
</evidence>
<feature type="region of interest" description="Disordered" evidence="2">
    <location>
        <begin position="389"/>
        <end position="418"/>
    </location>
</feature>
<dbReference type="Gene3D" id="3.30.1520.10">
    <property type="entry name" value="Phox-like domain"/>
    <property type="match status" value="1"/>
</dbReference>
<dbReference type="InterPro" id="IPR003123">
    <property type="entry name" value="VPS9"/>
</dbReference>
<dbReference type="GO" id="GO:0005886">
    <property type="term" value="C:plasma membrane"/>
    <property type="evidence" value="ECO:0007669"/>
    <property type="project" value="TreeGrafter"/>
</dbReference>
<dbReference type="GO" id="GO:0030133">
    <property type="term" value="C:transport vesicle"/>
    <property type="evidence" value="ECO:0007669"/>
    <property type="project" value="TreeGrafter"/>
</dbReference>
<dbReference type="PANTHER" id="PTHR24170">
    <property type="entry name" value="ANKYRIN REPEAT DOMAIN-CONTAINING PROTEIN 27"/>
    <property type="match status" value="1"/>
</dbReference>
<dbReference type="GO" id="GO:0005085">
    <property type="term" value="F:guanyl-nucleotide exchange factor activity"/>
    <property type="evidence" value="ECO:0007669"/>
    <property type="project" value="TreeGrafter"/>
</dbReference>
<dbReference type="Gene3D" id="1.25.40.20">
    <property type="entry name" value="Ankyrin repeat-containing domain"/>
    <property type="match status" value="2"/>
</dbReference>
<accession>A0AAV9XSB1</accession>
<name>A0AAV9XSB1_9PEZI</name>
<comment type="caution">
    <text evidence="4">The sequence shown here is derived from an EMBL/GenBank/DDBJ whole genome shotgun (WGS) entry which is preliminary data.</text>
</comment>
<dbReference type="Gene3D" id="1.20.1050.80">
    <property type="entry name" value="VPS9 domain"/>
    <property type="match status" value="1"/>
</dbReference>
<dbReference type="GO" id="GO:0045022">
    <property type="term" value="P:early endosome to late endosome transport"/>
    <property type="evidence" value="ECO:0007669"/>
    <property type="project" value="TreeGrafter"/>
</dbReference>
<dbReference type="InterPro" id="IPR036871">
    <property type="entry name" value="PX_dom_sf"/>
</dbReference>
<gene>
    <name evidence="4" type="ORF">TWF694_001041</name>
</gene>
<dbReference type="InterPro" id="IPR051248">
    <property type="entry name" value="UPF0507/Ank_repeat_27"/>
</dbReference>
<dbReference type="GO" id="GO:0000149">
    <property type="term" value="F:SNARE binding"/>
    <property type="evidence" value="ECO:0007669"/>
    <property type="project" value="TreeGrafter"/>
</dbReference>
<comment type="similarity">
    <text evidence="1">Belongs to the UPF0507 family.</text>
</comment>
<dbReference type="SUPFAM" id="SSF48403">
    <property type="entry name" value="Ankyrin repeat"/>
    <property type="match status" value="1"/>
</dbReference>
<dbReference type="GO" id="GO:0005769">
    <property type="term" value="C:early endosome"/>
    <property type="evidence" value="ECO:0007669"/>
    <property type="project" value="TreeGrafter"/>
</dbReference>
<reference evidence="4 5" key="1">
    <citation type="submission" date="2019-10" db="EMBL/GenBank/DDBJ databases">
        <authorList>
            <person name="Palmer J.M."/>
        </authorList>
    </citation>
    <scope>NUCLEOTIDE SEQUENCE [LARGE SCALE GENOMIC DNA]</scope>
    <source>
        <strain evidence="4 5">TWF694</strain>
    </source>
</reference>
<feature type="compositionally biased region" description="Acidic residues" evidence="2">
    <location>
        <begin position="754"/>
        <end position="777"/>
    </location>
</feature>
<dbReference type="Pfam" id="PF13857">
    <property type="entry name" value="Ank_5"/>
    <property type="match status" value="1"/>
</dbReference>
<dbReference type="PROSITE" id="PS51205">
    <property type="entry name" value="VPS9"/>
    <property type="match status" value="1"/>
</dbReference>
<dbReference type="EMBL" id="JAVHJO010000001">
    <property type="protein sequence ID" value="KAK6544341.1"/>
    <property type="molecule type" value="Genomic_DNA"/>
</dbReference>
<evidence type="ECO:0000313" key="5">
    <source>
        <dbReference type="Proteomes" id="UP001365542"/>
    </source>
</evidence>
<feature type="compositionally biased region" description="Basic and acidic residues" evidence="2">
    <location>
        <begin position="681"/>
        <end position="717"/>
    </location>
</feature>
<feature type="compositionally biased region" description="Basic and acidic residues" evidence="2">
    <location>
        <begin position="634"/>
        <end position="650"/>
    </location>
</feature>
<keyword evidence="5" id="KW-1185">Reference proteome</keyword>
<feature type="compositionally biased region" description="Low complexity" evidence="2">
    <location>
        <begin position="795"/>
        <end position="808"/>
    </location>
</feature>
<evidence type="ECO:0000256" key="2">
    <source>
        <dbReference type="SAM" id="MobiDB-lite"/>
    </source>
</evidence>
<feature type="compositionally biased region" description="Polar residues" evidence="2">
    <location>
        <begin position="670"/>
        <end position="680"/>
    </location>
</feature>
<dbReference type="InterPro" id="IPR037191">
    <property type="entry name" value="VPS9_dom_sf"/>
</dbReference>
<dbReference type="PANTHER" id="PTHR24170:SF1">
    <property type="entry name" value="DOMAIN PROTEIN, PUTATIVE (AFU_ORTHOLOGUE AFUA_1G09870)-RELATED"/>
    <property type="match status" value="1"/>
</dbReference>
<dbReference type="SMART" id="SM00248">
    <property type="entry name" value="ANK"/>
    <property type="match status" value="4"/>
</dbReference>
<protein>
    <recommendedName>
        <fullName evidence="3">VPS9 domain-containing protein</fullName>
    </recommendedName>
</protein>
<dbReference type="Pfam" id="PF02204">
    <property type="entry name" value="VPS9"/>
    <property type="match status" value="1"/>
</dbReference>
<evidence type="ECO:0000259" key="3">
    <source>
        <dbReference type="PROSITE" id="PS51205"/>
    </source>
</evidence>
<feature type="region of interest" description="Disordered" evidence="2">
    <location>
        <begin position="623"/>
        <end position="811"/>
    </location>
</feature>
<feature type="compositionally biased region" description="Polar residues" evidence="2">
    <location>
        <begin position="211"/>
        <end position="222"/>
    </location>
</feature>
<dbReference type="CDD" id="cd06093">
    <property type="entry name" value="PX_domain"/>
    <property type="match status" value="1"/>
</dbReference>
<organism evidence="4 5">
    <name type="scientific">Orbilia ellipsospora</name>
    <dbReference type="NCBI Taxonomy" id="2528407"/>
    <lineage>
        <taxon>Eukaryota</taxon>
        <taxon>Fungi</taxon>
        <taxon>Dikarya</taxon>
        <taxon>Ascomycota</taxon>
        <taxon>Pezizomycotina</taxon>
        <taxon>Orbiliomycetes</taxon>
        <taxon>Orbiliales</taxon>
        <taxon>Orbiliaceae</taxon>
        <taxon>Orbilia</taxon>
    </lineage>
</organism>
<dbReference type="SUPFAM" id="SSF109993">
    <property type="entry name" value="VPS9 domain"/>
    <property type="match status" value="1"/>
</dbReference>
<feature type="compositionally biased region" description="Basic and acidic residues" evidence="2">
    <location>
        <begin position="550"/>
        <end position="566"/>
    </location>
</feature>
<proteinExistence type="inferred from homology"/>
<dbReference type="Proteomes" id="UP001365542">
    <property type="component" value="Unassembled WGS sequence"/>
</dbReference>
<dbReference type="InterPro" id="IPR002110">
    <property type="entry name" value="Ankyrin_rpt"/>
</dbReference>
<feature type="region of interest" description="Disordered" evidence="2">
    <location>
        <begin position="207"/>
        <end position="244"/>
    </location>
</feature>
<feature type="compositionally biased region" description="Basic and acidic residues" evidence="2">
    <location>
        <begin position="778"/>
        <end position="794"/>
    </location>
</feature>
<dbReference type="SUPFAM" id="SSF64268">
    <property type="entry name" value="PX domain"/>
    <property type="match status" value="1"/>
</dbReference>
<dbReference type="GO" id="GO:0005770">
    <property type="term" value="C:late endosome"/>
    <property type="evidence" value="ECO:0007669"/>
    <property type="project" value="TreeGrafter"/>
</dbReference>
<feature type="region of interest" description="Disordered" evidence="2">
    <location>
        <begin position="542"/>
        <end position="580"/>
    </location>
</feature>
<feature type="compositionally biased region" description="Acidic residues" evidence="2">
    <location>
        <begin position="624"/>
        <end position="633"/>
    </location>
</feature>
<evidence type="ECO:0000313" key="4">
    <source>
        <dbReference type="EMBL" id="KAK6544341.1"/>
    </source>
</evidence>
<feature type="domain" description="VPS9" evidence="3">
    <location>
        <begin position="317"/>
        <end position="492"/>
    </location>
</feature>
<dbReference type="GO" id="GO:0097422">
    <property type="term" value="C:tubular endosome"/>
    <property type="evidence" value="ECO:0007669"/>
    <property type="project" value="TreeGrafter"/>
</dbReference>
<dbReference type="GO" id="GO:0035091">
    <property type="term" value="F:phosphatidylinositol binding"/>
    <property type="evidence" value="ECO:0007669"/>
    <property type="project" value="InterPro"/>
</dbReference>
<dbReference type="InterPro" id="IPR036770">
    <property type="entry name" value="Ankyrin_rpt-contain_sf"/>
</dbReference>
<sequence>MPLNPFLRAFFRSTIPTHCTPITDYILLVPTTEVLLHSRDRESAQLYTELVQSEEFLSSHVLRAPKDDITGTTVAAARENRGKARQYSTSNGRTVIIKDTWVYTNKGFRTLNQAQLQNDVLYWANSVESQPWLVYYITRPLIGTLEHIPLVIKPKPENTPPEPSSAVIPKKKEIKNFEDLLVTFPMIARQLQPGLKTLFQELEASIPELSNPGSSNGTSTPKPDSEDTAAPATNPKSPKPVGWDIQASVDESNMRTTIETAIMAAIELFQRVDQSQLQLLANTTDLTGSSIEHLIERYICEQLHDGYIFPRLLALKKEENDILNEKLKEMEFIDIAQVGISVPDHETRQNLVSRVVRAVEKFERMSEARSPQEMLDILLETAQALTQTEEEARQVKEQITSPKTPLGADTSEKISHDDETTSPVLTMNADMLVSLLLIVVIRAKVKGLQSCLSYMRNFVFIDEVEAGERGYVLSTLEGVLFHITMDSEHMGKASKRNGRLWDRIRKGNVNGVRDLLEKKEDISELDNGVLSPVNDIPDVRFVGFDDDERGMEKRRQGKKKAEDKKAGQPSTPRKSGGLKVMEPEMNGIALSPNMDAPDATLLPEIFAKIESPRDKLPELIPELEMPENEDDDGSEQRDLKVDEKELENKPGSDISNGHPIPPEVVATVVETLQETSSQANGEEREAVEIHMEEPITEPVRMEDLKENGDGESLRENGVESEAEVELESQSRHEPEVQPQSEPEPELQQEHEVEVEATPEVEPEPEIDPEVVPELEPELELKTELKVEPEAKADAEATTDTNTEVTTETDNTKADSKFCDAKLASKAEMNMDTKIDNEIDIPAESSSSISAEITESTIEPSNDDLDLELTRTNTKTKVNHEVVFEGIPTRPHRKLTRSISVRSDLSRHSWASSSFHSLEHLSHSAISLTEDLMSVDVLSKTQNLRGESIVMMAVSTQQQDILEYLIDESTYFSLAWLLQDRMHDGTTLLSAAIQGENYDIVRVLMEEIMKASDDDILHYMRAVDANGRTAGHYAFNQPTFLRHFGRLIPWTMKDKNGQTPLFALCRSYDHPSYKEMVILGIRAAEAAQTDGERLHLDDHVDRKGNNLLHIIHDQHILKMLLRRDADVNAVNEKNLSPLMLASKYGRVDNVRTLFSDRRVDIYARESRGLTAVELAKDDDVRNKFDDMVMFSYPPQADGRITAVVRGIFVEDATVRLVLKSGMPSSDMKYTITTCRRLLSDFEFLAYWLSYEHPASWLPALHVNRSPFQIPSKPSRAVLRDIQTQLDSFLRMLLSHSTFATHELLWEFFLMPDMQPDSMTERSKRKSEIRGEMVQEDFEPVQNTKDIEIFMAHARDTVRSIMLHTKIVFRRTNQVLQNSRDLGESLTEARKQLNACEFMEGSQHVRGLWKYAIAVTPNDSNPLAHFLDDFRSINQSLQGMMTALERPRKIVAEIGMLQREVEKHTVSLRRSDRWPLGLMDETRAKIHQGAADNIRSTKARQEALSRELRYSQSVAAVELASFHEMHGKFARNAVRRLARNQVLVEKERLEGLKRALRVVKSI</sequence>